<dbReference type="InterPro" id="IPR036388">
    <property type="entry name" value="WH-like_DNA-bd_sf"/>
</dbReference>
<dbReference type="RefSeq" id="WP_188564693.1">
    <property type="nucleotide sequence ID" value="NZ_BMED01000001.1"/>
</dbReference>
<dbReference type="GO" id="GO:0006351">
    <property type="term" value="P:DNA-templated transcription"/>
    <property type="evidence" value="ECO:0007669"/>
    <property type="project" value="TreeGrafter"/>
</dbReference>
<evidence type="ECO:0000313" key="1">
    <source>
        <dbReference type="EMBL" id="GGC63661.1"/>
    </source>
</evidence>
<keyword evidence="2" id="KW-1185">Reference proteome</keyword>
<organism evidence="1 2">
    <name type="scientific">Undibacterium terreum</name>
    <dbReference type="NCBI Taxonomy" id="1224302"/>
    <lineage>
        <taxon>Bacteria</taxon>
        <taxon>Pseudomonadati</taxon>
        <taxon>Pseudomonadota</taxon>
        <taxon>Betaproteobacteria</taxon>
        <taxon>Burkholderiales</taxon>
        <taxon>Oxalobacteraceae</taxon>
        <taxon>Undibacterium</taxon>
    </lineage>
</organism>
<reference evidence="1" key="2">
    <citation type="submission" date="2020-09" db="EMBL/GenBank/DDBJ databases">
        <authorList>
            <person name="Sun Q."/>
            <person name="Zhou Y."/>
        </authorList>
    </citation>
    <scope>NUCLEOTIDE SEQUENCE</scope>
    <source>
        <strain evidence="1">CGMCC 1.10998</strain>
    </source>
</reference>
<gene>
    <name evidence="1" type="ORF">GCM10011396_08310</name>
</gene>
<evidence type="ECO:0000313" key="2">
    <source>
        <dbReference type="Proteomes" id="UP000637423"/>
    </source>
</evidence>
<protein>
    <recommendedName>
        <fullName evidence="3">PaaX family transcriptional regulator</fullName>
    </recommendedName>
</protein>
<evidence type="ECO:0008006" key="3">
    <source>
        <dbReference type="Google" id="ProtNLM"/>
    </source>
</evidence>
<dbReference type="Gene3D" id="1.10.10.10">
    <property type="entry name" value="Winged helix-like DNA-binding domain superfamily/Winged helix DNA-binding domain"/>
    <property type="match status" value="1"/>
</dbReference>
<dbReference type="PANTHER" id="PTHR30319">
    <property type="entry name" value="PHENYLACETIC ACID REGULATOR-RELATED TRANSCRIPTIONAL REPRESSOR"/>
    <property type="match status" value="1"/>
</dbReference>
<dbReference type="EMBL" id="BMED01000001">
    <property type="protein sequence ID" value="GGC63661.1"/>
    <property type="molecule type" value="Genomic_DNA"/>
</dbReference>
<sequence>MKIKKITLDQLEIPSSSDVVLDLLSAHTGHQLPVQSLCKAAELFGISSQGMRVALTRLVQQEKISKTGRGNYQLNPGGNTLFRDVDDWLHKENRARAWKGQWLGIHVDALALADKTAWRRHEKAMALRGFRPLRKYLYVRPDNLKGGLESVRTEMQALGLMESALLFEIAQLEAKEGDIVRSLWDAAEMRLLYRALLELIARSSKGLARLSDGQAARESLLVGREVIRHIILDPLLPAEMMPSQERHELTAAMRDYQVQARRYWNAFLALA</sequence>
<dbReference type="AlphaFoldDB" id="A0A916XDH3"/>
<dbReference type="PANTHER" id="PTHR30319:SF1">
    <property type="entry name" value="TRANSCRIPTIONAL REPRESSOR PAAX"/>
    <property type="match status" value="1"/>
</dbReference>
<reference evidence="1" key="1">
    <citation type="journal article" date="2014" name="Int. J. Syst. Evol. Microbiol.">
        <title>Complete genome sequence of Corynebacterium casei LMG S-19264T (=DSM 44701T), isolated from a smear-ripened cheese.</title>
        <authorList>
            <consortium name="US DOE Joint Genome Institute (JGI-PGF)"/>
            <person name="Walter F."/>
            <person name="Albersmeier A."/>
            <person name="Kalinowski J."/>
            <person name="Ruckert C."/>
        </authorList>
    </citation>
    <scope>NUCLEOTIDE SEQUENCE</scope>
    <source>
        <strain evidence="1">CGMCC 1.10998</strain>
    </source>
</reference>
<dbReference type="Proteomes" id="UP000637423">
    <property type="component" value="Unassembled WGS sequence"/>
</dbReference>
<accession>A0A916XDH3</accession>
<comment type="caution">
    <text evidence="1">The sequence shown here is derived from an EMBL/GenBank/DDBJ whole genome shotgun (WGS) entry which is preliminary data.</text>
</comment>
<dbReference type="Gene3D" id="3.30.70.2650">
    <property type="match status" value="1"/>
</dbReference>
<proteinExistence type="predicted"/>
<name>A0A916XDH3_9BURK</name>